<dbReference type="RefSeq" id="WP_006207624.1">
    <property type="nucleotide sequence ID" value="NZ_ADHJ01000006.1"/>
</dbReference>
<dbReference type="EMBL" id="ADHJ01000006">
    <property type="protein sequence ID" value="EFU43381.1"/>
    <property type="molecule type" value="Genomic_DNA"/>
</dbReference>
<accession>A0A2R9T1A7</accession>
<evidence type="ECO:0000313" key="2">
    <source>
        <dbReference type="EMBL" id="EFU43381.1"/>
    </source>
</evidence>
<proteinExistence type="predicted"/>
<sequence>MNKRFMALILVVVMTTGLPLTSHAENTSPSPKRDSTELQYQDMLMIILLPHIEAAVREHYSKSLKEQLIVYPYYVDVTEVKRVNGFRGFHFILTLEAHPTVGPHITVGKDRLVFEVAPTLPDGMVKLVEFQHLETHEVPPALAGYGEVAWV</sequence>
<dbReference type="Pfam" id="PF13027">
    <property type="entry name" value="DUF3888"/>
    <property type="match status" value="1"/>
</dbReference>
<keyword evidence="1" id="KW-0732">Signal</keyword>
<dbReference type="Proteomes" id="UP000003094">
    <property type="component" value="Unassembled WGS sequence"/>
</dbReference>
<evidence type="ECO:0000256" key="1">
    <source>
        <dbReference type="SAM" id="SignalP"/>
    </source>
</evidence>
<keyword evidence="3" id="KW-1185">Reference proteome</keyword>
<evidence type="ECO:0000313" key="3">
    <source>
        <dbReference type="Proteomes" id="UP000003094"/>
    </source>
</evidence>
<name>A0A2R9T1A7_9BACL</name>
<reference evidence="2 3" key="1">
    <citation type="journal article" date="2010" name="BMC Genomics">
        <title>Genome sequence of the pattern forming Paenibacillus vortex bacterium reveals potential for thriving in complex environments.</title>
        <authorList>
            <person name="Sirota-Madi A."/>
            <person name="Olender T."/>
            <person name="Helman Y."/>
            <person name="Ingham C."/>
            <person name="Brainis I."/>
            <person name="Roth D."/>
            <person name="Hagi E."/>
            <person name="Brodsky L."/>
            <person name="Leshkowitz D."/>
            <person name="Galatenko V."/>
            <person name="Nikolaev V."/>
            <person name="Mugasimangalam R.C."/>
            <person name="Bransburg-Zabary S."/>
            <person name="Gutnick D.L."/>
            <person name="Lancet D."/>
            <person name="Ben-Jacob E."/>
        </authorList>
    </citation>
    <scope>NUCLEOTIDE SEQUENCE [LARGE SCALE GENOMIC DNA]</scope>
    <source>
        <strain evidence="2 3">V453</strain>
    </source>
</reference>
<dbReference type="AlphaFoldDB" id="A0A2R9T1A7"/>
<organism evidence="2 3">
    <name type="scientific">Paenibacillus vortex V453</name>
    <dbReference type="NCBI Taxonomy" id="715225"/>
    <lineage>
        <taxon>Bacteria</taxon>
        <taxon>Bacillati</taxon>
        <taxon>Bacillota</taxon>
        <taxon>Bacilli</taxon>
        <taxon>Bacillales</taxon>
        <taxon>Paenibacillaceae</taxon>
        <taxon>Paenibacillus</taxon>
    </lineage>
</organism>
<dbReference type="KEGG" id="pvo:PVOR_03430"/>
<dbReference type="InterPro" id="IPR024984">
    <property type="entry name" value="DUF3888"/>
</dbReference>
<gene>
    <name evidence="2" type="ORF">PVOR_03430</name>
</gene>
<feature type="chain" id="PRO_5015308529" description="DUF3888 domain-containing protein" evidence="1">
    <location>
        <begin position="25"/>
        <end position="151"/>
    </location>
</feature>
<evidence type="ECO:0008006" key="4">
    <source>
        <dbReference type="Google" id="ProtNLM"/>
    </source>
</evidence>
<protein>
    <recommendedName>
        <fullName evidence="4">DUF3888 domain-containing protein</fullName>
    </recommendedName>
</protein>
<feature type="signal peptide" evidence="1">
    <location>
        <begin position="1"/>
        <end position="24"/>
    </location>
</feature>
<comment type="caution">
    <text evidence="2">The sequence shown here is derived from an EMBL/GenBank/DDBJ whole genome shotgun (WGS) entry which is preliminary data.</text>
</comment>